<protein>
    <submittedName>
        <fullName evidence="2">FAD-dependent monooxygenase</fullName>
    </submittedName>
</protein>
<reference evidence="2 3" key="1">
    <citation type="submission" date="2021-03" db="EMBL/GenBank/DDBJ databases">
        <title>Complete genome of Streptomyces formicae strain 1H-GS9 (DSM 100524).</title>
        <authorList>
            <person name="Atanasov K.E."/>
            <person name="Altabella T."/>
            <person name="Ferrer A."/>
        </authorList>
    </citation>
    <scope>NUCLEOTIDE SEQUENCE [LARGE SCALE GENOMIC DNA]</scope>
    <source>
        <strain evidence="2 3">1H-GS9</strain>
    </source>
</reference>
<evidence type="ECO:0000313" key="3">
    <source>
        <dbReference type="Proteomes" id="UP000828924"/>
    </source>
</evidence>
<dbReference type="PANTHER" id="PTHR43422:SF3">
    <property type="entry name" value="THIAMINE THIAZOLE SYNTHASE"/>
    <property type="match status" value="1"/>
</dbReference>
<organism evidence="2 3">
    <name type="scientific">Streptomyces formicae</name>
    <dbReference type="NCBI Taxonomy" id="1616117"/>
    <lineage>
        <taxon>Bacteria</taxon>
        <taxon>Bacillati</taxon>
        <taxon>Actinomycetota</taxon>
        <taxon>Actinomycetes</taxon>
        <taxon>Kitasatosporales</taxon>
        <taxon>Streptomycetaceae</taxon>
        <taxon>Streptomyces</taxon>
    </lineage>
</organism>
<name>A0ABY3WS28_9ACTN</name>
<dbReference type="PANTHER" id="PTHR43422">
    <property type="entry name" value="THIAMINE THIAZOLE SYNTHASE"/>
    <property type="match status" value="1"/>
</dbReference>
<accession>A0ABY3WS28</accession>
<evidence type="ECO:0000313" key="2">
    <source>
        <dbReference type="EMBL" id="UNM13311.1"/>
    </source>
</evidence>
<dbReference type="GO" id="GO:0004497">
    <property type="term" value="F:monooxygenase activity"/>
    <property type="evidence" value="ECO:0007669"/>
    <property type="project" value="UniProtKB-KW"/>
</dbReference>
<gene>
    <name evidence="2" type="ORF">J4032_19060</name>
</gene>
<dbReference type="Proteomes" id="UP000828924">
    <property type="component" value="Chromosome"/>
</dbReference>
<dbReference type="InterPro" id="IPR002938">
    <property type="entry name" value="FAD-bd"/>
</dbReference>
<feature type="domain" description="FAD-binding" evidence="1">
    <location>
        <begin position="22"/>
        <end position="368"/>
    </location>
</feature>
<dbReference type="EMBL" id="CP071872">
    <property type="protein sequence ID" value="UNM13311.1"/>
    <property type="molecule type" value="Genomic_DNA"/>
</dbReference>
<keyword evidence="2" id="KW-0560">Oxidoreductase</keyword>
<proteinExistence type="predicted"/>
<keyword evidence="2" id="KW-0503">Monooxygenase</keyword>
<dbReference type="Pfam" id="PF01494">
    <property type="entry name" value="FAD_binding_3"/>
    <property type="match status" value="1"/>
</dbReference>
<sequence length="483" mass="50807">MVNHAQSTGSWPKSDGANGRHAVVIGGSLAGLLAAHVLAGHADTVTVVERDRLPDGPQPRAGVPQGRHAHVLLEGGQLALDSLLPGFMAELRAAGAPRVGMPADMVSWSAGIWFRRTAPTTHIYTGSRAQIEHLVRERVLANPVITVVGPAEAVGLVGDASRVRGVLVRERGGDAGNGGAGPEPRTLLADVVVDASGRGSRAPQWLSAIGGEAPEEETIDTGLAYASRIYRSKSANLGTESLAYWVYPNASQVYGGGVLPLEDGTHLAIFSGLRGSEPPTDEDGFTAFAARLPHPFVHEWLLEAEPQTPPFGFRSTSNVRRRYDRPGRRPAGFLATGDALCTFNPIYGQGMTVAAQCAVALRDTLADPRRTPTTHRVQQALFAASRQAWDISAGADRSMPGAAGSGVPTRALDRPVGWYLKRVQQRYPGDPDVVGPAFRSVLSLSAPVTTLFAPRVARAVLFGPVGATPAGPPMTRDATGGGR</sequence>
<evidence type="ECO:0000259" key="1">
    <source>
        <dbReference type="Pfam" id="PF01494"/>
    </source>
</evidence>
<dbReference type="RefSeq" id="WP_242332086.1">
    <property type="nucleotide sequence ID" value="NZ_CP071872.1"/>
</dbReference>
<keyword evidence="3" id="KW-1185">Reference proteome</keyword>